<dbReference type="PANTHER" id="PTHR20905:SF1">
    <property type="entry name" value="AT07410P-RELATED"/>
    <property type="match status" value="1"/>
</dbReference>
<accession>A0A4C1V695</accession>
<proteinExistence type="predicted"/>
<reference evidence="1 2" key="1">
    <citation type="journal article" date="2019" name="Commun. Biol.">
        <title>The bagworm genome reveals a unique fibroin gene that provides high tensile strength.</title>
        <authorList>
            <person name="Kono N."/>
            <person name="Nakamura H."/>
            <person name="Ohtoshi R."/>
            <person name="Tomita M."/>
            <person name="Numata K."/>
            <person name="Arakawa K."/>
        </authorList>
    </citation>
    <scope>NUCLEOTIDE SEQUENCE [LARGE SCALE GENOMIC DNA]</scope>
</reference>
<comment type="caution">
    <text evidence="1">The sequence shown here is derived from an EMBL/GenBank/DDBJ whole genome shotgun (WGS) entry which is preliminary data.</text>
</comment>
<keyword evidence="1" id="KW-0808">Transferase</keyword>
<keyword evidence="2" id="KW-1185">Reference proteome</keyword>
<name>A0A4C1V695_EUMVA</name>
<protein>
    <submittedName>
        <fullName evidence="1">Dopamine N-acetyltransferase</fullName>
    </submittedName>
</protein>
<evidence type="ECO:0000313" key="2">
    <source>
        <dbReference type="Proteomes" id="UP000299102"/>
    </source>
</evidence>
<dbReference type="InterPro" id="IPR016181">
    <property type="entry name" value="Acyl_CoA_acyltransferase"/>
</dbReference>
<dbReference type="OrthoDB" id="41532at2759"/>
<dbReference type="Proteomes" id="UP000299102">
    <property type="component" value="Unassembled WGS sequence"/>
</dbReference>
<dbReference type="PANTHER" id="PTHR20905">
    <property type="entry name" value="N-ACETYLTRANSFERASE-RELATED"/>
    <property type="match status" value="1"/>
</dbReference>
<dbReference type="SUPFAM" id="SSF55729">
    <property type="entry name" value="Acyl-CoA N-acyltransferases (Nat)"/>
    <property type="match status" value="1"/>
</dbReference>
<dbReference type="STRING" id="151549.A0A4C1V695"/>
<evidence type="ECO:0000313" key="1">
    <source>
        <dbReference type="EMBL" id="GBP33906.1"/>
    </source>
</evidence>
<organism evidence="1 2">
    <name type="scientific">Eumeta variegata</name>
    <name type="common">Bagworm moth</name>
    <name type="synonym">Eumeta japonica</name>
    <dbReference type="NCBI Taxonomy" id="151549"/>
    <lineage>
        <taxon>Eukaryota</taxon>
        <taxon>Metazoa</taxon>
        <taxon>Ecdysozoa</taxon>
        <taxon>Arthropoda</taxon>
        <taxon>Hexapoda</taxon>
        <taxon>Insecta</taxon>
        <taxon>Pterygota</taxon>
        <taxon>Neoptera</taxon>
        <taxon>Endopterygota</taxon>
        <taxon>Lepidoptera</taxon>
        <taxon>Glossata</taxon>
        <taxon>Ditrysia</taxon>
        <taxon>Tineoidea</taxon>
        <taxon>Psychidae</taxon>
        <taxon>Oiketicinae</taxon>
        <taxon>Eumeta</taxon>
    </lineage>
</organism>
<dbReference type="GO" id="GO:0008080">
    <property type="term" value="F:N-acetyltransferase activity"/>
    <property type="evidence" value="ECO:0007669"/>
    <property type="project" value="TreeGrafter"/>
</dbReference>
<dbReference type="AlphaFoldDB" id="A0A4C1V695"/>
<dbReference type="Gene3D" id="3.40.630.30">
    <property type="match status" value="1"/>
</dbReference>
<dbReference type="EMBL" id="BGZK01000281">
    <property type="protein sequence ID" value="GBP33906.1"/>
    <property type="molecule type" value="Genomic_DNA"/>
</dbReference>
<sequence length="263" mass="29566">MQWQSPGLGGLACFQKSSVYSPLIRTNPCTNSFVDDTLNYSAAGVGKNSGCLLPPFPLHRPDPIFTVYPLPFQETSNTLSTPLGLPLAISDDALPAKLSELGLRPRSMTERPSYSVRLITSDDKDKVLDFLKRFFFVDEPLNQAVNLLETPDSRCLELEEYATSTLDQNVSVAAVDDDDQFVGIIINGLVRREDAMEDSPKVEECPNPKFRKILRVLAYLDKEARIWEKLPKECKRVLEIRIASTHSDWRGRGLMKVLCEETE</sequence>
<gene>
    <name evidence="1" type="primary">AANAT1</name>
    <name evidence="1" type="ORF">EVAR_23252_1</name>
</gene>